<keyword evidence="2" id="KW-0274">FAD</keyword>
<evidence type="ECO:0000256" key="3">
    <source>
        <dbReference type="ARBA" id="ARBA00023002"/>
    </source>
</evidence>
<dbReference type="PROSITE" id="PS51387">
    <property type="entry name" value="FAD_PCMH"/>
    <property type="match status" value="1"/>
</dbReference>
<dbReference type="Gene3D" id="3.30.465.10">
    <property type="match status" value="1"/>
</dbReference>
<keyword evidence="3" id="KW-0560">Oxidoreductase</keyword>
<comment type="caution">
    <text evidence="5">The sequence shown here is derived from an EMBL/GenBank/DDBJ whole genome shotgun (WGS) entry which is preliminary data.</text>
</comment>
<protein>
    <submittedName>
        <fullName evidence="5">Carbon monoxide dehydrogenase</fullName>
    </submittedName>
</protein>
<dbReference type="InterPro" id="IPR036318">
    <property type="entry name" value="FAD-bd_PCMH-like_sf"/>
</dbReference>
<dbReference type="GO" id="GO:0071949">
    <property type="term" value="F:FAD binding"/>
    <property type="evidence" value="ECO:0007669"/>
    <property type="project" value="InterPro"/>
</dbReference>
<dbReference type="PANTHER" id="PTHR42659">
    <property type="entry name" value="XANTHINE DEHYDROGENASE SUBUNIT C-RELATED"/>
    <property type="match status" value="1"/>
</dbReference>
<dbReference type="Proteomes" id="UP000264036">
    <property type="component" value="Unassembled WGS sequence"/>
</dbReference>
<evidence type="ECO:0000256" key="1">
    <source>
        <dbReference type="ARBA" id="ARBA00022630"/>
    </source>
</evidence>
<dbReference type="InterPro" id="IPR016167">
    <property type="entry name" value="FAD-bd_PCMH_sub1"/>
</dbReference>
<accession>A0A356LFY5</accession>
<dbReference type="EMBL" id="DOEK01000028">
    <property type="protein sequence ID" value="HBP29896.1"/>
    <property type="molecule type" value="Genomic_DNA"/>
</dbReference>
<gene>
    <name evidence="5" type="ORF">DD666_10830</name>
</gene>
<sequence length="282" mass="30685">MKAAKFDYTRVDGIDEALTLLDVKDINVKVLAGSQSLGPMLNLRLARPQKLIDISAAAALRTVDKQTNSIRIGAAVTHADIEDGTHEALRGHMMHYVAGRIAYRAVRNRGTLGGSLAHADPAADWVLVCNVLDAQLEIRGSKGDRRVPATRYMQAAYTTDLLPEEMIVAVHVPVLSPDVRWGYYKIVRKVGEFAEASCACYFDRAAAVARIVIGALDGAPQLLPDLSVSAAQYGMAAVTPQAIDQAIAPHMQNKDPAERIWFRTVVERSLRQALGEQGMTNE</sequence>
<organism evidence="5 6">
    <name type="scientific">Advenella kashmirensis</name>
    <dbReference type="NCBI Taxonomy" id="310575"/>
    <lineage>
        <taxon>Bacteria</taxon>
        <taxon>Pseudomonadati</taxon>
        <taxon>Pseudomonadota</taxon>
        <taxon>Betaproteobacteria</taxon>
        <taxon>Burkholderiales</taxon>
        <taxon>Alcaligenaceae</taxon>
    </lineage>
</organism>
<proteinExistence type="predicted"/>
<dbReference type="Gene3D" id="3.30.43.10">
    <property type="entry name" value="Uridine Diphospho-n-acetylenolpyruvylglucosamine Reductase, domain 2"/>
    <property type="match status" value="1"/>
</dbReference>
<keyword evidence="1" id="KW-0285">Flavoprotein</keyword>
<dbReference type="InterPro" id="IPR016169">
    <property type="entry name" value="FAD-bd_PCMH_sub2"/>
</dbReference>
<feature type="domain" description="FAD-binding PCMH-type" evidence="4">
    <location>
        <begin position="1"/>
        <end position="177"/>
    </location>
</feature>
<reference evidence="5 6" key="1">
    <citation type="journal article" date="2018" name="Nat. Biotechnol.">
        <title>A standardized bacterial taxonomy based on genome phylogeny substantially revises the tree of life.</title>
        <authorList>
            <person name="Parks D.H."/>
            <person name="Chuvochina M."/>
            <person name="Waite D.W."/>
            <person name="Rinke C."/>
            <person name="Skarshewski A."/>
            <person name="Chaumeil P.A."/>
            <person name="Hugenholtz P."/>
        </authorList>
    </citation>
    <scope>NUCLEOTIDE SEQUENCE [LARGE SCALE GENOMIC DNA]</scope>
    <source>
        <strain evidence="5">UBA10707</strain>
    </source>
</reference>
<dbReference type="InterPro" id="IPR016166">
    <property type="entry name" value="FAD-bd_PCMH"/>
</dbReference>
<name>A0A356LFY5_9BURK</name>
<evidence type="ECO:0000313" key="6">
    <source>
        <dbReference type="Proteomes" id="UP000264036"/>
    </source>
</evidence>
<evidence type="ECO:0000313" key="5">
    <source>
        <dbReference type="EMBL" id="HBP29896.1"/>
    </source>
</evidence>
<dbReference type="Pfam" id="PF00941">
    <property type="entry name" value="FAD_binding_5"/>
    <property type="match status" value="1"/>
</dbReference>
<dbReference type="SUPFAM" id="SSF56176">
    <property type="entry name" value="FAD-binding/transporter-associated domain-like"/>
    <property type="match status" value="1"/>
</dbReference>
<evidence type="ECO:0000259" key="4">
    <source>
        <dbReference type="PROSITE" id="PS51387"/>
    </source>
</evidence>
<dbReference type="AlphaFoldDB" id="A0A356LFY5"/>
<evidence type="ECO:0000256" key="2">
    <source>
        <dbReference type="ARBA" id="ARBA00022827"/>
    </source>
</evidence>
<dbReference type="InterPro" id="IPR002346">
    <property type="entry name" value="Mopterin_DH_FAD-bd"/>
</dbReference>
<dbReference type="PANTHER" id="PTHR42659:SF2">
    <property type="entry name" value="XANTHINE DEHYDROGENASE SUBUNIT C-RELATED"/>
    <property type="match status" value="1"/>
</dbReference>
<dbReference type="InterPro" id="IPR051312">
    <property type="entry name" value="Diverse_Substr_Oxidored"/>
</dbReference>
<dbReference type="GO" id="GO:0016491">
    <property type="term" value="F:oxidoreductase activity"/>
    <property type="evidence" value="ECO:0007669"/>
    <property type="project" value="UniProtKB-KW"/>
</dbReference>